<dbReference type="PANTHER" id="PTHR31442">
    <property type="entry name" value="HOMEODOMAIN-LIKE SUPERFAMILY PROTEIN-RELATED"/>
    <property type="match status" value="1"/>
</dbReference>
<dbReference type="GO" id="GO:0003677">
    <property type="term" value="F:DNA binding"/>
    <property type="evidence" value="ECO:0007669"/>
    <property type="project" value="InterPro"/>
</dbReference>
<comment type="caution">
    <text evidence="5">The sequence shown here is derived from an EMBL/GenBank/DDBJ whole genome shotgun (WGS) entry which is preliminary data.</text>
</comment>
<dbReference type="Proteomes" id="UP000241769">
    <property type="component" value="Unassembled WGS sequence"/>
</dbReference>
<evidence type="ECO:0000256" key="3">
    <source>
        <dbReference type="ARBA" id="ARBA00023242"/>
    </source>
</evidence>
<dbReference type="InterPro" id="IPR006447">
    <property type="entry name" value="Myb_dom_plants"/>
</dbReference>
<dbReference type="Gene3D" id="1.10.10.60">
    <property type="entry name" value="Homeodomain-like"/>
    <property type="match status" value="1"/>
</dbReference>
<evidence type="ECO:0000256" key="1">
    <source>
        <dbReference type="ARBA" id="ARBA00023015"/>
    </source>
</evidence>
<dbReference type="GO" id="GO:0005634">
    <property type="term" value="C:nucleus"/>
    <property type="evidence" value="ECO:0007669"/>
    <property type="project" value="TreeGrafter"/>
</dbReference>
<evidence type="ECO:0000256" key="4">
    <source>
        <dbReference type="SAM" id="MobiDB-lite"/>
    </source>
</evidence>
<feature type="region of interest" description="Disordered" evidence="4">
    <location>
        <begin position="1"/>
        <end position="28"/>
    </location>
</feature>
<evidence type="ECO:0000313" key="6">
    <source>
        <dbReference type="Proteomes" id="UP000241769"/>
    </source>
</evidence>
<dbReference type="OrthoDB" id="1113892at2759"/>
<keyword evidence="2" id="KW-0804">Transcription</keyword>
<keyword evidence="6" id="KW-1185">Reference proteome</keyword>
<dbReference type="InterPro" id="IPR009057">
    <property type="entry name" value="Homeodomain-like_sf"/>
</dbReference>
<evidence type="ECO:0000256" key="2">
    <source>
        <dbReference type="ARBA" id="ARBA00023163"/>
    </source>
</evidence>
<dbReference type="SUPFAM" id="SSF46689">
    <property type="entry name" value="Homeodomain-like"/>
    <property type="match status" value="1"/>
</dbReference>
<name>A0A2P6NLF3_9EUKA</name>
<dbReference type="PANTHER" id="PTHR31442:SF29">
    <property type="entry name" value="HOMEODOMAIN-LIKE SUPERFAMILY PROTEIN"/>
    <property type="match status" value="1"/>
</dbReference>
<evidence type="ECO:0000313" key="5">
    <source>
        <dbReference type="EMBL" id="PRP84752.1"/>
    </source>
</evidence>
<dbReference type="NCBIfam" id="TIGR01557">
    <property type="entry name" value="myb_SHAQKYF"/>
    <property type="match status" value="1"/>
</dbReference>
<dbReference type="GO" id="GO:0003700">
    <property type="term" value="F:DNA-binding transcription factor activity"/>
    <property type="evidence" value="ECO:0007669"/>
    <property type="project" value="InterPro"/>
</dbReference>
<accession>A0A2P6NLF3</accession>
<sequence>MADIWTGRDPYSMSSDNTFEEEVRMRSSPRLDYQPSRFLGRKDSIYYLKPNFRTNMPQLTPDSSPQQSWPDIKPSAPILADYKVNMVPMEAHPDMVGMFSQGENTANNRAFFPDELSYYGADGIVNVPIPGWMPSFQPAIGHMQPQLNGMFQSYNPHMQPRTMPPTQNLGMRPSMPIKPSNTTNHINDQRYVQLMPSGKRFAWSQELHESFVSAYESLGESATPKKIMLAMRSAGAPMDGLTRLKVASHFQKYLQKIGRKNCSRKQGRSGPALFAMGFNGGQNELSLSTLSS</sequence>
<keyword evidence="1" id="KW-0805">Transcription regulation</keyword>
<protein>
    <submittedName>
        <fullName evidence="5">Type-b response regulator</fullName>
    </submittedName>
</protein>
<proteinExistence type="predicted"/>
<keyword evidence="3" id="KW-0539">Nucleus</keyword>
<dbReference type="AlphaFoldDB" id="A0A2P6NLF3"/>
<dbReference type="InterPro" id="IPR044841">
    <property type="entry name" value="LUX/BOA-like"/>
</dbReference>
<reference evidence="5 6" key="1">
    <citation type="journal article" date="2018" name="Genome Biol. Evol.">
        <title>Multiple Roots of Fruiting Body Formation in Amoebozoa.</title>
        <authorList>
            <person name="Hillmann F."/>
            <person name="Forbes G."/>
            <person name="Novohradska S."/>
            <person name="Ferling I."/>
            <person name="Riege K."/>
            <person name="Groth M."/>
            <person name="Westermann M."/>
            <person name="Marz M."/>
            <person name="Spaller T."/>
            <person name="Winckler T."/>
            <person name="Schaap P."/>
            <person name="Glockner G."/>
        </authorList>
    </citation>
    <scope>NUCLEOTIDE SEQUENCE [LARGE SCALE GENOMIC DNA]</scope>
    <source>
        <strain evidence="5 6">Jena</strain>
    </source>
</reference>
<gene>
    <name evidence="5" type="ORF">PROFUN_07854</name>
</gene>
<dbReference type="InParanoid" id="A0A2P6NLF3"/>
<dbReference type="STRING" id="1890364.A0A2P6NLF3"/>
<organism evidence="5 6">
    <name type="scientific">Planoprotostelium fungivorum</name>
    <dbReference type="NCBI Taxonomy" id="1890364"/>
    <lineage>
        <taxon>Eukaryota</taxon>
        <taxon>Amoebozoa</taxon>
        <taxon>Evosea</taxon>
        <taxon>Variosea</taxon>
        <taxon>Cavosteliida</taxon>
        <taxon>Cavosteliaceae</taxon>
        <taxon>Planoprotostelium</taxon>
    </lineage>
</organism>
<dbReference type="EMBL" id="MDYQ01000057">
    <property type="protein sequence ID" value="PRP84752.1"/>
    <property type="molecule type" value="Genomic_DNA"/>
</dbReference>